<feature type="transmembrane region" description="Helical" evidence="1">
    <location>
        <begin position="21"/>
        <end position="39"/>
    </location>
</feature>
<dbReference type="InterPro" id="IPR007352">
    <property type="entry name" value="DUF420"/>
</dbReference>
<dbReference type="EMBL" id="UINC01012133">
    <property type="protein sequence ID" value="SVA53158.1"/>
    <property type="molecule type" value="Genomic_DNA"/>
</dbReference>
<sequence>MQKLLAQPGFLAPSGTFGADLSYLLAVLFTVMFLFAWGLAKKGLGTQHHKLIFLSMVSMLVYFIGYYYARQLGVLSLEGKEGFGGPQDVYDNVFVPILTTHLILVCLGLILSIYMIFQGFRACDRIDGNYILQSRELKANPKIFKSTMIILALLWAGNQSILTFIRHKSFAASLAWAIIFGVIALVIYLEKFIEKSLPNGAQRHRVLGRITMVIFALILVTSTLVYLMLYVVYPKT</sequence>
<feature type="transmembrane region" description="Helical" evidence="1">
    <location>
        <begin position="93"/>
        <end position="117"/>
    </location>
</feature>
<feature type="transmembrane region" description="Helical" evidence="1">
    <location>
        <begin position="170"/>
        <end position="189"/>
    </location>
</feature>
<feature type="transmembrane region" description="Helical" evidence="1">
    <location>
        <begin position="210"/>
        <end position="233"/>
    </location>
</feature>
<protein>
    <recommendedName>
        <fullName evidence="3">DUF420 domain-containing protein</fullName>
    </recommendedName>
</protein>
<gene>
    <name evidence="2" type="ORF">METZ01_LOCUS106012</name>
</gene>
<dbReference type="PANTHER" id="PTHR37692:SF1">
    <property type="entry name" value="DUF420 DOMAIN-CONTAINING PROTEIN"/>
    <property type="match status" value="1"/>
</dbReference>
<dbReference type="AlphaFoldDB" id="A0A381WLT5"/>
<evidence type="ECO:0000256" key="1">
    <source>
        <dbReference type="SAM" id="Phobius"/>
    </source>
</evidence>
<organism evidence="2">
    <name type="scientific">marine metagenome</name>
    <dbReference type="NCBI Taxonomy" id="408172"/>
    <lineage>
        <taxon>unclassified sequences</taxon>
        <taxon>metagenomes</taxon>
        <taxon>ecological metagenomes</taxon>
    </lineage>
</organism>
<feature type="transmembrane region" description="Helical" evidence="1">
    <location>
        <begin position="143"/>
        <end position="164"/>
    </location>
</feature>
<keyword evidence="1" id="KW-0812">Transmembrane</keyword>
<dbReference type="PANTHER" id="PTHR37692">
    <property type="entry name" value="HYPOTHETICAL MEMBRANE SPANNING PROTEIN"/>
    <property type="match status" value="1"/>
</dbReference>
<evidence type="ECO:0000313" key="2">
    <source>
        <dbReference type="EMBL" id="SVA53158.1"/>
    </source>
</evidence>
<evidence type="ECO:0008006" key="3">
    <source>
        <dbReference type="Google" id="ProtNLM"/>
    </source>
</evidence>
<accession>A0A381WLT5</accession>
<feature type="transmembrane region" description="Helical" evidence="1">
    <location>
        <begin position="51"/>
        <end position="69"/>
    </location>
</feature>
<keyword evidence="1" id="KW-0472">Membrane</keyword>
<name>A0A381WLT5_9ZZZZ</name>
<keyword evidence="1" id="KW-1133">Transmembrane helix</keyword>
<proteinExistence type="predicted"/>
<reference evidence="2" key="1">
    <citation type="submission" date="2018-05" db="EMBL/GenBank/DDBJ databases">
        <authorList>
            <person name="Lanie J.A."/>
            <person name="Ng W.-L."/>
            <person name="Kazmierczak K.M."/>
            <person name="Andrzejewski T.M."/>
            <person name="Davidsen T.M."/>
            <person name="Wayne K.J."/>
            <person name="Tettelin H."/>
            <person name="Glass J.I."/>
            <person name="Rusch D."/>
            <person name="Podicherti R."/>
            <person name="Tsui H.-C.T."/>
            <person name="Winkler M.E."/>
        </authorList>
    </citation>
    <scope>NUCLEOTIDE SEQUENCE</scope>
</reference>
<dbReference type="Pfam" id="PF04238">
    <property type="entry name" value="DUF420"/>
    <property type="match status" value="1"/>
</dbReference>